<protein>
    <submittedName>
        <fullName evidence="2">Uncharacterized protein</fullName>
    </submittedName>
</protein>
<dbReference type="AlphaFoldDB" id="X6NFI7"/>
<evidence type="ECO:0000256" key="1">
    <source>
        <dbReference type="SAM" id="MobiDB-lite"/>
    </source>
</evidence>
<name>X6NFI7_RETFI</name>
<feature type="compositionally biased region" description="Basic and acidic residues" evidence="1">
    <location>
        <begin position="107"/>
        <end position="120"/>
    </location>
</feature>
<dbReference type="Proteomes" id="UP000023152">
    <property type="component" value="Unassembled WGS sequence"/>
</dbReference>
<reference evidence="2 3" key="1">
    <citation type="journal article" date="2013" name="Curr. Biol.">
        <title>The Genome of the Foraminiferan Reticulomyxa filosa.</title>
        <authorList>
            <person name="Glockner G."/>
            <person name="Hulsmann N."/>
            <person name="Schleicher M."/>
            <person name="Noegel A.A."/>
            <person name="Eichinger L."/>
            <person name="Gallinger C."/>
            <person name="Pawlowski J."/>
            <person name="Sierra R."/>
            <person name="Euteneuer U."/>
            <person name="Pillet L."/>
            <person name="Moustafa A."/>
            <person name="Platzer M."/>
            <person name="Groth M."/>
            <person name="Szafranski K."/>
            <person name="Schliwa M."/>
        </authorList>
    </citation>
    <scope>NUCLEOTIDE SEQUENCE [LARGE SCALE GENOMIC DNA]</scope>
</reference>
<feature type="compositionally biased region" description="Basic residues" evidence="1">
    <location>
        <begin position="95"/>
        <end position="105"/>
    </location>
</feature>
<comment type="caution">
    <text evidence="2">The sequence shown here is derived from an EMBL/GenBank/DDBJ whole genome shotgun (WGS) entry which is preliminary data.</text>
</comment>
<gene>
    <name evidence="2" type="ORF">RFI_12655</name>
</gene>
<proteinExistence type="predicted"/>
<evidence type="ECO:0000313" key="3">
    <source>
        <dbReference type="Proteomes" id="UP000023152"/>
    </source>
</evidence>
<feature type="non-terminal residue" evidence="2">
    <location>
        <position position="348"/>
    </location>
</feature>
<keyword evidence="3" id="KW-1185">Reference proteome</keyword>
<evidence type="ECO:0000313" key="2">
    <source>
        <dbReference type="EMBL" id="ETO24504.1"/>
    </source>
</evidence>
<dbReference type="EMBL" id="ASPP01009181">
    <property type="protein sequence ID" value="ETO24504.1"/>
    <property type="molecule type" value="Genomic_DNA"/>
</dbReference>
<feature type="compositionally biased region" description="Basic and acidic residues" evidence="1">
    <location>
        <begin position="85"/>
        <end position="94"/>
    </location>
</feature>
<organism evidence="2 3">
    <name type="scientific">Reticulomyxa filosa</name>
    <dbReference type="NCBI Taxonomy" id="46433"/>
    <lineage>
        <taxon>Eukaryota</taxon>
        <taxon>Sar</taxon>
        <taxon>Rhizaria</taxon>
        <taxon>Retaria</taxon>
        <taxon>Foraminifera</taxon>
        <taxon>Monothalamids</taxon>
        <taxon>Reticulomyxidae</taxon>
        <taxon>Reticulomyxa</taxon>
    </lineage>
</organism>
<accession>X6NFI7</accession>
<sequence length="348" mass="41482">MVRHKCVAKNLNYLEKEFKKFSIFKKIKTCETGKEKHLSLESTEEKWRKNSNGESVMSEYTSNDIKHVPNLVGCILYPLLNETKNTRTEEEKQKQKQKQKQKLLTRPKGEELNENEKEKGTNVFPKQYGIEESFYLKEAKKAKNYFQDWIEELCEGKGLNMNEMDDSLEHVEILKRYWNSYNNPNGLSDLTNYEKMLLGCYERSLMDLIDVEWPLEQWYRYQSYEYHIHSSANQQQQQQQQQQQCITTELKQHWKEVYLEFIPQEIQFRLSVIMGITSMWTSPLTKTKALAQRLSGQHIQDVSLYKICWNIVKIETFCNNIDITDIHQLQKDTVLFANFLDHSKMIEK</sequence>
<feature type="region of interest" description="Disordered" evidence="1">
    <location>
        <begin position="85"/>
        <end position="120"/>
    </location>
</feature>